<evidence type="ECO:0000259" key="5">
    <source>
        <dbReference type="PROSITE" id="PS51843"/>
    </source>
</evidence>
<feature type="domain" description="NR LBD" evidence="5">
    <location>
        <begin position="36"/>
        <end position="239"/>
    </location>
</feature>
<keyword evidence="2" id="KW-0805">Transcription regulation</keyword>
<gene>
    <name evidence="6" type="ORF">PENTCL1PPCAC_15101</name>
</gene>
<keyword evidence="7" id="KW-1185">Reference proteome</keyword>
<proteinExistence type="inferred from homology"/>
<dbReference type="PANTHER" id="PTHR45886:SF18">
    <property type="entry name" value="NR LBD DOMAIN-CONTAINING PROTEIN-RELATED"/>
    <property type="match status" value="1"/>
</dbReference>
<feature type="non-terminal residue" evidence="6">
    <location>
        <position position="239"/>
    </location>
</feature>
<evidence type="ECO:0000313" key="7">
    <source>
        <dbReference type="Proteomes" id="UP001432027"/>
    </source>
</evidence>
<dbReference type="Gene3D" id="1.10.565.10">
    <property type="entry name" value="Retinoid X Receptor"/>
    <property type="match status" value="1"/>
</dbReference>
<dbReference type="SUPFAM" id="SSF48508">
    <property type="entry name" value="Nuclear receptor ligand-binding domain"/>
    <property type="match status" value="1"/>
</dbReference>
<comment type="similarity">
    <text evidence="1">Belongs to the nuclear hormone receptor family.</text>
</comment>
<keyword evidence="3" id="KW-0804">Transcription</keyword>
<dbReference type="EMBL" id="BTSX01000004">
    <property type="protein sequence ID" value="GMS92926.1"/>
    <property type="molecule type" value="Genomic_DNA"/>
</dbReference>
<dbReference type="AlphaFoldDB" id="A0AAV5TBJ8"/>
<evidence type="ECO:0000256" key="4">
    <source>
        <dbReference type="ARBA" id="ARBA00023170"/>
    </source>
</evidence>
<evidence type="ECO:0000256" key="3">
    <source>
        <dbReference type="ARBA" id="ARBA00023163"/>
    </source>
</evidence>
<reference evidence="6" key="1">
    <citation type="submission" date="2023-10" db="EMBL/GenBank/DDBJ databases">
        <title>Genome assembly of Pristionchus species.</title>
        <authorList>
            <person name="Yoshida K."/>
            <person name="Sommer R.J."/>
        </authorList>
    </citation>
    <scope>NUCLEOTIDE SEQUENCE</scope>
    <source>
        <strain evidence="6">RS0144</strain>
    </source>
</reference>
<evidence type="ECO:0000256" key="2">
    <source>
        <dbReference type="ARBA" id="ARBA00023015"/>
    </source>
</evidence>
<organism evidence="6 7">
    <name type="scientific">Pristionchus entomophagus</name>
    <dbReference type="NCBI Taxonomy" id="358040"/>
    <lineage>
        <taxon>Eukaryota</taxon>
        <taxon>Metazoa</taxon>
        <taxon>Ecdysozoa</taxon>
        <taxon>Nematoda</taxon>
        <taxon>Chromadorea</taxon>
        <taxon>Rhabditida</taxon>
        <taxon>Rhabditina</taxon>
        <taxon>Diplogasteromorpha</taxon>
        <taxon>Diplogasteroidea</taxon>
        <taxon>Neodiplogasteridae</taxon>
        <taxon>Pristionchus</taxon>
    </lineage>
</organism>
<dbReference type="Proteomes" id="UP001432027">
    <property type="component" value="Unassembled WGS sequence"/>
</dbReference>
<comment type="caution">
    <text evidence="6">The sequence shown here is derived from an EMBL/GenBank/DDBJ whole genome shotgun (WGS) entry which is preliminary data.</text>
</comment>
<dbReference type="SMART" id="SM00430">
    <property type="entry name" value="HOLI"/>
    <property type="match status" value="1"/>
</dbReference>
<accession>A0AAV5TBJ8</accession>
<dbReference type="PROSITE" id="PS51843">
    <property type="entry name" value="NR_LBD"/>
    <property type="match status" value="1"/>
</dbReference>
<dbReference type="InterPro" id="IPR035500">
    <property type="entry name" value="NHR-like_dom_sf"/>
</dbReference>
<dbReference type="PANTHER" id="PTHR45886">
    <property type="entry name" value="NUCLEAR HORMONE RECEPTOR FAMILY-RELATED-RELATED"/>
    <property type="match status" value="1"/>
</dbReference>
<name>A0AAV5TBJ8_9BILA</name>
<keyword evidence="4" id="KW-0675">Receptor</keyword>
<evidence type="ECO:0000256" key="1">
    <source>
        <dbReference type="ARBA" id="ARBA00005993"/>
    </source>
</evidence>
<evidence type="ECO:0000313" key="6">
    <source>
        <dbReference type="EMBL" id="GMS92926.1"/>
    </source>
</evidence>
<dbReference type="Pfam" id="PF00104">
    <property type="entry name" value="Hormone_recep"/>
    <property type="match status" value="1"/>
</dbReference>
<sequence>MIVSLIHLEKVHNEMRSSNFYPQNERLYRLDTVIVDSSFLSATTLDADTPPCDPYTGCHRRALPTEKKCSKKCWTLVDLLMTIEYMKTFDFFRHLSHADKKALIRHVAIMCTHLTVGFFSYDKKSDVTIFPDGSSRRKGIFSEDLELERLTLHGVIQILRGLDIDKNEYVLLKALIVCNPAIEGLSICYTKELEKERLKYSKSLMSYVLSRRGVQKGPEAFTAMMAFIGTLTHMMKRHK</sequence>
<protein>
    <recommendedName>
        <fullName evidence="5">NR LBD domain-containing protein</fullName>
    </recommendedName>
</protein>
<dbReference type="InterPro" id="IPR000536">
    <property type="entry name" value="Nucl_hrmn_rcpt_lig-bd"/>
</dbReference>